<sequence>MPAVQSQVTGPGTFLIARNVAEASLGWLIAAVLGGSALLAGALSIVLYTLSIRRKRALAVATMANADSSAAPPNLVPLDSATTLNTSIGAPESVSEKRGLRAFFRFRQKPYVGSLTRKTSKAKLKKTRSVRHMASLENSLGSPRRNDNWINDDALHGPAVMQHLAYTHKSQSLNNAWVVGSPTLPDVAGHNVPVAELTAVEKEREQFYLRASNKAPYPMFSGNRSVSTNTARSEFILHGYGLHQGSLPIRHSSASTATGVSVLCGNGIVTPRTPPKAATNKACRVSVSSSSDRELQGILHSTDQRLLCPANAPSALSSIMRTPTSAKNRSLRGSPSRTPVYGITPQSSCSPEKAQLASTLNVAKWHILTAENMETDPSMMEYDSDSEDGEHVLGDEDDDLHGSILTQEFSTVLSPAGGFVSPIHQSIEEDDVSDLTSAIDLTAELESAQAEFQSQNEESRSPSVCSTVSSALSTLYSADEREDAPSPPPSASAFSDMSTKFGLDANADADDTSSGDDPFSPIILNNFPKTKHLSVNPLSTLPKASSTRKVYSCPPPPRCGNLVASSNSQITHKSIPNIASPRSVASPKVTATGSPIRQRQPAVRLSVPPLASPPSKVASPKSDELDQIPMKRIRPSTPGNVRRSSSTKIPSSASMTGKDLTRKSSLSDHHVRAVMLQNNDNARMITPIKGHQIRIITPSASLRARAMAAKQRQRAAEDKDQHLRPMRSSPTLGSHDHGNASVSSPGTSGSSSPETCAIAFAKPQLSTAQAKASVPTVVISTLRSVSTNSLLSSNSGTSLLSLGDNQLTPSPSFQMAMSRGAGPSGVFIPQSLSSSSFDLTPATALDITINELCRRNSQTPNHRAQSYAGPSTVMTVGMGIMDSPTLPHYLDPITMQQFKRPATGKPPVAMTNYRNRRRTHTGMTSSGSVSRFSAPSRILAGSNRGRGIPAPKRRQMQVMSKASREDMFAGTVQSPLSPLTQNKLPMQAKVARKSSLRSATSSDEINPPALTTSASTWTDENLVVTPSSKPTRKPSVTFAQTDDVVLLSDDSNFHNLTMYDDGGLPMYPSHGPSKLSGDSIPDPLTGQ</sequence>
<keyword evidence="2" id="KW-0472">Membrane</keyword>
<dbReference type="Proteomes" id="UP000222788">
    <property type="component" value="Unassembled WGS sequence"/>
</dbReference>
<organism evidence="3 4">
    <name type="scientific">Ceratocystis fimbriata CBS 114723</name>
    <dbReference type="NCBI Taxonomy" id="1035309"/>
    <lineage>
        <taxon>Eukaryota</taxon>
        <taxon>Fungi</taxon>
        <taxon>Dikarya</taxon>
        <taxon>Ascomycota</taxon>
        <taxon>Pezizomycotina</taxon>
        <taxon>Sordariomycetes</taxon>
        <taxon>Hypocreomycetidae</taxon>
        <taxon>Microascales</taxon>
        <taxon>Ceratocystidaceae</taxon>
        <taxon>Ceratocystis</taxon>
    </lineage>
</organism>
<feature type="region of interest" description="Disordered" evidence="1">
    <location>
        <begin position="990"/>
        <end position="1013"/>
    </location>
</feature>
<evidence type="ECO:0000313" key="4">
    <source>
        <dbReference type="Proteomes" id="UP000222788"/>
    </source>
</evidence>
<feature type="region of interest" description="Disordered" evidence="1">
    <location>
        <begin position="477"/>
        <end position="497"/>
    </location>
</feature>
<reference evidence="3 4" key="1">
    <citation type="journal article" date="2013" name="Fungal Biol.">
        <title>Analysis of microsatellite markers in the genome of the plant pathogen Ceratocystis fimbriata.</title>
        <authorList>
            <person name="Simpson M.C."/>
            <person name="Wilken P.M."/>
            <person name="Coetzee M.P."/>
            <person name="Wingfield M.J."/>
            <person name="Wingfield B.D."/>
        </authorList>
    </citation>
    <scope>NUCLEOTIDE SEQUENCE [LARGE SCALE GENOMIC DNA]</scope>
    <source>
        <strain evidence="3 4">CBS 114723</strain>
    </source>
</reference>
<evidence type="ECO:0000313" key="3">
    <source>
        <dbReference type="EMBL" id="PHH51428.1"/>
    </source>
</evidence>
<feature type="region of interest" description="Disordered" evidence="1">
    <location>
        <begin position="323"/>
        <end position="349"/>
    </location>
</feature>
<comment type="caution">
    <text evidence="3">The sequence shown here is derived from an EMBL/GenBank/DDBJ whole genome shotgun (WGS) entry which is preliminary data.</text>
</comment>
<feature type="compositionally biased region" description="Basic and acidic residues" evidence="1">
    <location>
        <begin position="714"/>
        <end position="723"/>
    </location>
</feature>
<feature type="region of interest" description="Disordered" evidence="1">
    <location>
        <begin position="1061"/>
        <end position="1087"/>
    </location>
</feature>
<gene>
    <name evidence="3" type="ORF">CFIMG_005036RA</name>
</gene>
<evidence type="ECO:0000256" key="1">
    <source>
        <dbReference type="SAM" id="MobiDB-lite"/>
    </source>
</evidence>
<reference evidence="3 4" key="2">
    <citation type="journal article" date="2013" name="IMA Fungus">
        <title>IMA Genome-F 1: Ceratocystis fimbriata: Draft nuclear genome sequence for the plant pathogen, Ceratocystis fimbriata.</title>
        <authorList>
            <person name="Wilken P.M."/>
            <person name="Steenkamp E.T."/>
            <person name="Wingfield M.J."/>
            <person name="de Beer Z.W."/>
            <person name="Wingfield B.D."/>
        </authorList>
    </citation>
    <scope>NUCLEOTIDE SEQUENCE [LARGE SCALE GENOMIC DNA]</scope>
    <source>
        <strain evidence="3 4">CBS 114723</strain>
    </source>
</reference>
<feature type="compositionally biased region" description="Polar residues" evidence="1">
    <location>
        <begin position="323"/>
        <end position="337"/>
    </location>
</feature>
<keyword evidence="4" id="KW-1185">Reference proteome</keyword>
<evidence type="ECO:0000256" key="2">
    <source>
        <dbReference type="SAM" id="Phobius"/>
    </source>
</evidence>
<keyword evidence="2" id="KW-0812">Transmembrane</keyword>
<protein>
    <submittedName>
        <fullName evidence="3">Uncharacterized protein</fullName>
    </submittedName>
</protein>
<name>A0A2C5WV62_9PEZI</name>
<dbReference type="OrthoDB" id="4760011at2759"/>
<keyword evidence="2" id="KW-1133">Transmembrane helix</keyword>
<feature type="compositionally biased region" description="Polar residues" evidence="1">
    <location>
        <begin position="637"/>
        <end position="655"/>
    </location>
</feature>
<feature type="compositionally biased region" description="Low complexity" evidence="1">
    <location>
        <begin position="605"/>
        <end position="620"/>
    </location>
</feature>
<feature type="region of interest" description="Disordered" evidence="1">
    <location>
        <begin position="706"/>
        <end position="754"/>
    </location>
</feature>
<feature type="compositionally biased region" description="Polar residues" evidence="1">
    <location>
        <begin position="996"/>
        <end position="1013"/>
    </location>
</feature>
<dbReference type="STRING" id="1035309.A0A2C5WV62"/>
<feature type="compositionally biased region" description="Low complexity" evidence="1">
    <location>
        <begin position="741"/>
        <end position="753"/>
    </location>
</feature>
<dbReference type="AlphaFoldDB" id="A0A2C5WV62"/>
<accession>A0A2C5WV62</accession>
<feature type="region of interest" description="Disordered" evidence="1">
    <location>
        <begin position="579"/>
        <end position="666"/>
    </location>
</feature>
<feature type="transmembrane region" description="Helical" evidence="2">
    <location>
        <begin position="25"/>
        <end position="48"/>
    </location>
</feature>
<proteinExistence type="predicted"/>
<dbReference type="EMBL" id="APWK03000093">
    <property type="protein sequence ID" value="PHH51428.1"/>
    <property type="molecule type" value="Genomic_DNA"/>
</dbReference>